<evidence type="ECO:0000256" key="3">
    <source>
        <dbReference type="SAM" id="SignalP"/>
    </source>
</evidence>
<feature type="region of interest" description="Disordered" evidence="1">
    <location>
        <begin position="146"/>
        <end position="237"/>
    </location>
</feature>
<feature type="chain" id="PRO_5042039018" evidence="3">
    <location>
        <begin position="20"/>
        <end position="331"/>
    </location>
</feature>
<gene>
    <name evidence="4" type="ORF">B0H64DRAFT_330575</name>
</gene>
<organism evidence="4 5">
    <name type="scientific">Chaetomium fimeti</name>
    <dbReference type="NCBI Taxonomy" id="1854472"/>
    <lineage>
        <taxon>Eukaryota</taxon>
        <taxon>Fungi</taxon>
        <taxon>Dikarya</taxon>
        <taxon>Ascomycota</taxon>
        <taxon>Pezizomycotina</taxon>
        <taxon>Sordariomycetes</taxon>
        <taxon>Sordariomycetidae</taxon>
        <taxon>Sordariales</taxon>
        <taxon>Chaetomiaceae</taxon>
        <taxon>Chaetomium</taxon>
    </lineage>
</organism>
<dbReference type="AlphaFoldDB" id="A0AAE0LNK1"/>
<dbReference type="GeneID" id="87837896"/>
<reference evidence="4" key="2">
    <citation type="submission" date="2023-06" db="EMBL/GenBank/DDBJ databases">
        <authorList>
            <consortium name="Lawrence Berkeley National Laboratory"/>
            <person name="Haridas S."/>
            <person name="Hensen N."/>
            <person name="Bonometti L."/>
            <person name="Westerberg I."/>
            <person name="Brannstrom I.O."/>
            <person name="Guillou S."/>
            <person name="Cros-Aarteil S."/>
            <person name="Calhoun S."/>
            <person name="Kuo A."/>
            <person name="Mondo S."/>
            <person name="Pangilinan J."/>
            <person name="Riley R."/>
            <person name="Labutti K."/>
            <person name="Andreopoulos B."/>
            <person name="Lipzen A."/>
            <person name="Chen C."/>
            <person name="Yanf M."/>
            <person name="Daum C."/>
            <person name="Ng V."/>
            <person name="Clum A."/>
            <person name="Steindorff A."/>
            <person name="Ohm R."/>
            <person name="Martin F."/>
            <person name="Silar P."/>
            <person name="Natvig D."/>
            <person name="Lalanne C."/>
            <person name="Gautier V."/>
            <person name="Ament-Velasquez S.L."/>
            <person name="Kruys A."/>
            <person name="Hutchinson M.I."/>
            <person name="Powell A.J."/>
            <person name="Barry K."/>
            <person name="Miller A.N."/>
            <person name="Grigoriev I.V."/>
            <person name="Debuchy R."/>
            <person name="Gladieux P."/>
            <person name="Thoren M.H."/>
            <person name="Johannesson H."/>
        </authorList>
    </citation>
    <scope>NUCLEOTIDE SEQUENCE</scope>
    <source>
        <strain evidence="4">CBS 168.71</strain>
    </source>
</reference>
<name>A0AAE0LNK1_9PEZI</name>
<comment type="caution">
    <text evidence="4">The sequence shown here is derived from an EMBL/GenBank/DDBJ whole genome shotgun (WGS) entry which is preliminary data.</text>
</comment>
<feature type="compositionally biased region" description="Pro residues" evidence="1">
    <location>
        <begin position="153"/>
        <end position="162"/>
    </location>
</feature>
<accession>A0AAE0LNK1</accession>
<feature type="signal peptide" evidence="3">
    <location>
        <begin position="1"/>
        <end position="19"/>
    </location>
</feature>
<evidence type="ECO:0000256" key="2">
    <source>
        <dbReference type="SAM" id="Phobius"/>
    </source>
</evidence>
<evidence type="ECO:0000313" key="5">
    <source>
        <dbReference type="Proteomes" id="UP001278766"/>
    </source>
</evidence>
<keyword evidence="2" id="KW-0812">Transmembrane</keyword>
<dbReference type="EMBL" id="JAUEPN010000009">
    <property type="protein sequence ID" value="KAK3291500.1"/>
    <property type="molecule type" value="Genomic_DNA"/>
</dbReference>
<dbReference type="RefSeq" id="XP_062655014.1">
    <property type="nucleotide sequence ID" value="XM_062800948.1"/>
</dbReference>
<protein>
    <submittedName>
        <fullName evidence="4">Uncharacterized protein</fullName>
    </submittedName>
</protein>
<evidence type="ECO:0000256" key="1">
    <source>
        <dbReference type="SAM" id="MobiDB-lite"/>
    </source>
</evidence>
<keyword evidence="2" id="KW-1133">Transmembrane helix</keyword>
<feature type="transmembrane region" description="Helical" evidence="2">
    <location>
        <begin position="238"/>
        <end position="262"/>
    </location>
</feature>
<feature type="region of interest" description="Disordered" evidence="1">
    <location>
        <begin position="295"/>
        <end position="331"/>
    </location>
</feature>
<dbReference type="Proteomes" id="UP001278766">
    <property type="component" value="Unassembled WGS sequence"/>
</dbReference>
<proteinExistence type="predicted"/>
<feature type="compositionally biased region" description="Polar residues" evidence="1">
    <location>
        <begin position="195"/>
        <end position="214"/>
    </location>
</feature>
<sequence>MAPFGSLFLLPFLFVSIFADPDHCFFPDGTTARFAASCWNGTSGQTVLCCQTGDLCLSNQICAMKDHSDEFHYYRGACIDSNWTDPGCPDFCPEPAGDDQIVPMHRCSGGKTMRKWYCGNGNRPADLDCKDIDGDVELPENISVYATAGITPKPSPSPTPSRDPPESKDTASAIPPSNTIQFSLGEPVTAPGPDTPNSQTAAPPSTLPNATGTDVPTAVPTAVPSDPPQDDDDQASSAVPVAVGVAVGTSILIAGSVLVFFYQRKRRRQAPVRAETPPPFEFSFINNQPPGWLGPSSGAAAKVPVAEAEGKMHDESKPTPEIGGTARYEMP</sequence>
<feature type="compositionally biased region" description="Basic and acidic residues" evidence="1">
    <location>
        <begin position="308"/>
        <end position="318"/>
    </location>
</feature>
<keyword evidence="3" id="KW-0732">Signal</keyword>
<keyword evidence="5" id="KW-1185">Reference proteome</keyword>
<evidence type="ECO:0000313" key="4">
    <source>
        <dbReference type="EMBL" id="KAK3291500.1"/>
    </source>
</evidence>
<reference evidence="4" key="1">
    <citation type="journal article" date="2023" name="Mol. Phylogenet. Evol.">
        <title>Genome-scale phylogeny and comparative genomics of the fungal order Sordariales.</title>
        <authorList>
            <person name="Hensen N."/>
            <person name="Bonometti L."/>
            <person name="Westerberg I."/>
            <person name="Brannstrom I.O."/>
            <person name="Guillou S."/>
            <person name="Cros-Aarteil S."/>
            <person name="Calhoun S."/>
            <person name="Haridas S."/>
            <person name="Kuo A."/>
            <person name="Mondo S."/>
            <person name="Pangilinan J."/>
            <person name="Riley R."/>
            <person name="LaButti K."/>
            <person name="Andreopoulos B."/>
            <person name="Lipzen A."/>
            <person name="Chen C."/>
            <person name="Yan M."/>
            <person name="Daum C."/>
            <person name="Ng V."/>
            <person name="Clum A."/>
            <person name="Steindorff A."/>
            <person name="Ohm R.A."/>
            <person name="Martin F."/>
            <person name="Silar P."/>
            <person name="Natvig D.O."/>
            <person name="Lalanne C."/>
            <person name="Gautier V."/>
            <person name="Ament-Velasquez S.L."/>
            <person name="Kruys A."/>
            <person name="Hutchinson M.I."/>
            <person name="Powell A.J."/>
            <person name="Barry K."/>
            <person name="Miller A.N."/>
            <person name="Grigoriev I.V."/>
            <person name="Debuchy R."/>
            <person name="Gladieux P."/>
            <person name="Hiltunen Thoren M."/>
            <person name="Johannesson H."/>
        </authorList>
    </citation>
    <scope>NUCLEOTIDE SEQUENCE</scope>
    <source>
        <strain evidence="4">CBS 168.71</strain>
    </source>
</reference>
<keyword evidence="2" id="KW-0472">Membrane</keyword>